<evidence type="ECO:0000256" key="1">
    <source>
        <dbReference type="SAM" id="SignalP"/>
    </source>
</evidence>
<dbReference type="RefSeq" id="WP_263842790.1">
    <property type="nucleotide sequence ID" value="NZ_JALIEB010000002.1"/>
</dbReference>
<organism evidence="2 3">
    <name type="scientific">Roseobacter sinensis</name>
    <dbReference type="NCBI Taxonomy" id="2931391"/>
    <lineage>
        <taxon>Bacteria</taxon>
        <taxon>Pseudomonadati</taxon>
        <taxon>Pseudomonadota</taxon>
        <taxon>Alphaproteobacteria</taxon>
        <taxon>Rhodobacterales</taxon>
        <taxon>Roseobacteraceae</taxon>
        <taxon>Roseobacter</taxon>
    </lineage>
</organism>
<name>A0ABT3BA56_9RHOB</name>
<dbReference type="InterPro" id="IPR006311">
    <property type="entry name" value="TAT_signal"/>
</dbReference>
<accession>A0ABT3BA56</accession>
<keyword evidence="1" id="KW-0732">Signal</keyword>
<feature type="chain" id="PRO_5046742432" evidence="1">
    <location>
        <begin position="25"/>
        <end position="368"/>
    </location>
</feature>
<keyword evidence="3" id="KW-1185">Reference proteome</keyword>
<dbReference type="NCBIfam" id="NF047509">
    <property type="entry name" value="Rv3131_FMN_oxido"/>
    <property type="match status" value="1"/>
</dbReference>
<gene>
    <name evidence="2" type="ORF">MUB52_03405</name>
</gene>
<reference evidence="2 3" key="1">
    <citation type="submission" date="2022-04" db="EMBL/GenBank/DDBJ databases">
        <title>Roseobacter sp. WL0113 is a bacterium isolated from neritic sediment.</title>
        <authorList>
            <person name="Wang L."/>
            <person name="He W."/>
            <person name="Zhang D.-F."/>
        </authorList>
    </citation>
    <scope>NUCLEOTIDE SEQUENCE [LARGE SCALE GENOMIC DNA]</scope>
    <source>
        <strain evidence="2 3">WL0113</strain>
    </source>
</reference>
<dbReference type="EMBL" id="JALIEB010000002">
    <property type="protein sequence ID" value="MCV3270462.1"/>
    <property type="molecule type" value="Genomic_DNA"/>
</dbReference>
<evidence type="ECO:0000313" key="2">
    <source>
        <dbReference type="EMBL" id="MCV3270462.1"/>
    </source>
</evidence>
<comment type="caution">
    <text evidence="2">The sequence shown here is derived from an EMBL/GenBank/DDBJ whole genome shotgun (WGS) entry which is preliminary data.</text>
</comment>
<proteinExistence type="predicted"/>
<dbReference type="PROSITE" id="PS51318">
    <property type="entry name" value="TAT"/>
    <property type="match status" value="1"/>
</dbReference>
<dbReference type="Proteomes" id="UP001208690">
    <property type="component" value="Unassembled WGS sequence"/>
</dbReference>
<feature type="signal peptide" evidence="1">
    <location>
        <begin position="1"/>
        <end position="24"/>
    </location>
</feature>
<dbReference type="InterPro" id="IPR000415">
    <property type="entry name" value="Nitroreductase-like"/>
</dbReference>
<sequence length="368" mass="40091">MPMPRRKALTLIGGGTVLAATASAGGFLATRTPHAALAPWEGAGDYDDPRLNALSYALLAPNPHNLQPWQIDLEGADAVLIYRDPARRLPETDPFDRQITIGLGCFIEQMILAAGAADHRVDLKLYPEGEDGPVARATFTEGGEADPLSAQILARRSCKEPFAETPLSPAHANELELYADVYTDIPTVAALKKLTWAAWEVEAMTPHTMRESVDLMRFGKAEIEANPDGIDLGGPMLESLMLAGVLSREAQSDPESRGFQQGVEIYREMLHATPAYAALTSPTNTRADQIEAGRRWLRLNLKCTTLGVALHPVSQCLQEYPEMADHYTAAHKRLAGPGQTVQMLGRLGYGPDVPRTPRWPLETKLLNA</sequence>
<dbReference type="Gene3D" id="3.40.109.10">
    <property type="entry name" value="NADH Oxidase"/>
    <property type="match status" value="1"/>
</dbReference>
<protein>
    <submittedName>
        <fullName evidence="2">Twin-arginine translocation pathway signal protein</fullName>
    </submittedName>
</protein>
<evidence type="ECO:0000313" key="3">
    <source>
        <dbReference type="Proteomes" id="UP001208690"/>
    </source>
</evidence>